<name>A0A660HVB5_9EURY</name>
<feature type="domain" description="Periplasmic copper-binding protein NosD beta helix" evidence="1">
    <location>
        <begin position="54"/>
        <end position="201"/>
    </location>
</feature>
<dbReference type="AlphaFoldDB" id="A0A660HVB5"/>
<dbReference type="InterPro" id="IPR007742">
    <property type="entry name" value="NosD_dom"/>
</dbReference>
<dbReference type="PANTHER" id="PTHR36842">
    <property type="entry name" value="PROTEIN TOLB HOMOLOG"/>
    <property type="match status" value="1"/>
</dbReference>
<dbReference type="SMART" id="SM00710">
    <property type="entry name" value="PbH1"/>
    <property type="match status" value="8"/>
</dbReference>
<dbReference type="InterPro" id="IPR012334">
    <property type="entry name" value="Pectin_lyas_fold"/>
</dbReference>
<dbReference type="Gene3D" id="2.120.10.30">
    <property type="entry name" value="TolB, C-terminal domain"/>
    <property type="match status" value="2"/>
</dbReference>
<sequence length="862" mass="96400">MDIWNNVSILSVSENPEDTTVRAFILSANNITLSGFRVQEHLKLQGPVNCNWYDKIENCTVKNNILESGIGTDNCYNSTIEKNVILDSGIFIWGPEGDYTFTVSDNLIVSGVIRVDHGPYYCVLLNNTLLDGGILLISTSDCKILGNYISNDSNYGISLIKASSDIENNTIVNCSVGIYPTWYSGGNKIYNNTLISNDQGIYPTWYSGGNQIYNNTLISNDQGIIVGNSGGNSILNNTISKNNIGILVRGYTIDGAGNNSILNNMISNNDIGTLLEGDSSGNLVANNRVELNKQYGVYIKQVNNEAPYDGTNRFYNNIFNNTVNIFNDTGNYTGNYFISKATNISGGKNNVSLNTSKTSGTNIAGGSYLGGNFWANPDGTGFSQTCNDWNKDGIGDSIYTVSAYDIDYLPLVSMPGDQQPVFPVAEFSTNVSNGYVPLSVMFTDLSLNATSRVWDFENDGIIDSTNKTPVHVYPVSGTFSKLYPVVASDRPQYTLTEAQITKNKSNQTNPVIYGDKIVFLDDRNVSGYYNIYVYDLSTSTETQIPTNISYLPYYYNSDVWPAIYSDRIVWREYRNNNGRVESSSIHVYNLSTSKKTPIINSTSVYDPDIYGDRVVWLDYRNGRGDIYMYNLSTGRETRITTNESDQDDPAIYDDKIVWRDRKKIVWYDRHRGYSTWYKDDIYMYNLSTSTETQITTSGSASNPKIHGNRLVYLNGSHIYMYNLSTSKETRITTTNESKSNPSIYGDRIVWADWCNRNWDIYMYNISTNTETQITTNKSDQIHPAIYGDRIIWVDSRNGYRVNELFQGNQDIYMCTVSVMDPSLKPPVADFFANVTSGNAPLKALFTDNRKAAKSQNCGANGN</sequence>
<reference evidence="3 5" key="3">
    <citation type="journal article" date="2020" name="Biotechnol. Biofuels">
        <title>New insights from the biogas microbiome by comprehensive genome-resolved metagenomics of nearly 1600 species originating from multiple anaerobic digesters.</title>
        <authorList>
            <person name="Campanaro S."/>
            <person name="Treu L."/>
            <person name="Rodriguez-R L.M."/>
            <person name="Kovalovszki A."/>
            <person name="Ziels R.M."/>
            <person name="Maus I."/>
            <person name="Zhu X."/>
            <person name="Kougias P.G."/>
            <person name="Basile A."/>
            <person name="Luo G."/>
            <person name="Schluter A."/>
            <person name="Konstantinidis K.T."/>
            <person name="Angelidaki I."/>
        </authorList>
    </citation>
    <scope>NUCLEOTIDE SEQUENCE [LARGE SCALE GENOMIC DNA]</scope>
    <source>
        <strain evidence="3">AS22ysBPME_46</strain>
    </source>
</reference>
<reference evidence="2 4" key="1">
    <citation type="journal article" date="2016" name="Int. J. Syst. Evol. Microbiol.">
        <title>Methanosarcina flavescens sp. nov., a methanogenic archaeon isolated from a full-scale anaerobic digester.</title>
        <authorList>
            <person name="Kern T."/>
            <person name="Fischer M.A."/>
            <person name="Deppenmeier U."/>
            <person name="Schmitz R.A."/>
            <person name="Rother M."/>
        </authorList>
    </citation>
    <scope>NUCLEOTIDE SEQUENCE [LARGE SCALE GENOMIC DNA]</scope>
    <source>
        <strain evidence="2 4">E03.2</strain>
    </source>
</reference>
<dbReference type="InterPro" id="IPR027618">
    <property type="entry name" value="Beta_prop_Msarc"/>
</dbReference>
<evidence type="ECO:0000313" key="5">
    <source>
        <dbReference type="Proteomes" id="UP000585579"/>
    </source>
</evidence>
<reference evidence="2" key="2">
    <citation type="submission" date="2018-10" db="EMBL/GenBank/DDBJ databases">
        <authorList>
            <person name="Fischer M.A."/>
            <person name="Kern T."/>
            <person name="Deppenmeier U."/>
            <person name="Schmitz R.A."/>
            <person name="Rother M."/>
        </authorList>
    </citation>
    <scope>NUCLEOTIDE SEQUENCE</scope>
    <source>
        <strain evidence="2">E03.2</strain>
    </source>
</reference>
<evidence type="ECO:0000313" key="4">
    <source>
        <dbReference type="Proteomes" id="UP000053087"/>
    </source>
</evidence>
<dbReference type="InterPro" id="IPR013783">
    <property type="entry name" value="Ig-like_fold"/>
</dbReference>
<dbReference type="Gene3D" id="2.60.40.10">
    <property type="entry name" value="Immunoglobulins"/>
    <property type="match status" value="1"/>
</dbReference>
<dbReference type="InterPro" id="IPR035986">
    <property type="entry name" value="PKD_dom_sf"/>
</dbReference>
<keyword evidence="4" id="KW-1185">Reference proteome</keyword>
<evidence type="ECO:0000313" key="3">
    <source>
        <dbReference type="EMBL" id="NLK32477.1"/>
    </source>
</evidence>
<accession>A0A660HVB5</accession>
<dbReference type="InterPro" id="IPR011042">
    <property type="entry name" value="6-blade_b-propeller_TolB-like"/>
</dbReference>
<proteinExistence type="predicted"/>
<gene>
    <name evidence="2" type="ORF">AOB57_000790</name>
    <name evidence="3" type="ORF">GX302_06490</name>
</gene>
<evidence type="ECO:0000313" key="2">
    <source>
        <dbReference type="EMBL" id="AYK16243.1"/>
    </source>
</evidence>
<dbReference type="Pfam" id="PF05048">
    <property type="entry name" value="NosD"/>
    <property type="match status" value="2"/>
</dbReference>
<protein>
    <submittedName>
        <fullName evidence="2">Cell surface protein</fullName>
    </submittedName>
</protein>
<dbReference type="EMBL" id="JAAYQL010000036">
    <property type="protein sequence ID" value="NLK32477.1"/>
    <property type="molecule type" value="Genomic_DNA"/>
</dbReference>
<dbReference type="Proteomes" id="UP000585579">
    <property type="component" value="Unassembled WGS sequence"/>
</dbReference>
<organism evidence="2 4">
    <name type="scientific">Methanosarcina flavescens</name>
    <dbReference type="NCBI Taxonomy" id="1715806"/>
    <lineage>
        <taxon>Archaea</taxon>
        <taxon>Methanobacteriati</taxon>
        <taxon>Methanobacteriota</taxon>
        <taxon>Stenosarchaea group</taxon>
        <taxon>Methanomicrobia</taxon>
        <taxon>Methanosarcinales</taxon>
        <taxon>Methanosarcinaceae</taxon>
        <taxon>Methanosarcina</taxon>
    </lineage>
</organism>
<dbReference type="NCBIfam" id="TIGR04275">
    <property type="entry name" value="beta_prop_Msarc"/>
    <property type="match status" value="6"/>
</dbReference>
<dbReference type="OrthoDB" id="146042at2157"/>
<dbReference type="EMBL" id="CP032683">
    <property type="protein sequence ID" value="AYK16243.1"/>
    <property type="molecule type" value="Genomic_DNA"/>
</dbReference>
<dbReference type="InterPro" id="IPR011050">
    <property type="entry name" value="Pectin_lyase_fold/virulence"/>
</dbReference>
<dbReference type="SUPFAM" id="SSF69304">
    <property type="entry name" value="Tricorn protease N-terminal domain"/>
    <property type="match status" value="1"/>
</dbReference>
<evidence type="ECO:0000259" key="1">
    <source>
        <dbReference type="Pfam" id="PF05048"/>
    </source>
</evidence>
<dbReference type="Proteomes" id="UP000053087">
    <property type="component" value="Chromosome"/>
</dbReference>
<dbReference type="NCBIfam" id="TIGR03804">
    <property type="entry name" value="para_beta_helix"/>
    <property type="match status" value="2"/>
</dbReference>
<dbReference type="KEGG" id="mfz:AOB57_000790"/>
<dbReference type="Gene3D" id="2.160.20.10">
    <property type="entry name" value="Single-stranded right-handed beta-helix, Pectin lyase-like"/>
    <property type="match status" value="2"/>
</dbReference>
<dbReference type="PANTHER" id="PTHR36842:SF1">
    <property type="entry name" value="PROTEIN TOLB"/>
    <property type="match status" value="1"/>
</dbReference>
<dbReference type="InterPro" id="IPR006626">
    <property type="entry name" value="PbH1"/>
</dbReference>
<dbReference type="InterPro" id="IPR022441">
    <property type="entry name" value="Para_beta_helix_rpt-2"/>
</dbReference>
<feature type="domain" description="Periplasmic copper-binding protein NosD beta helix" evidence="1">
    <location>
        <begin position="205"/>
        <end position="379"/>
    </location>
</feature>
<dbReference type="CDD" id="cd00146">
    <property type="entry name" value="PKD"/>
    <property type="match status" value="1"/>
</dbReference>
<dbReference type="SUPFAM" id="SSF51126">
    <property type="entry name" value="Pectin lyase-like"/>
    <property type="match status" value="2"/>
</dbReference>
<dbReference type="SUPFAM" id="SSF49299">
    <property type="entry name" value="PKD domain"/>
    <property type="match status" value="1"/>
</dbReference>